<dbReference type="EC" id="3.1.26.4" evidence="6 14"/>
<dbReference type="InterPro" id="IPR024568">
    <property type="entry name" value="RNase_HIII_N"/>
</dbReference>
<keyword evidence="10 14" id="KW-0479">Metal-binding</keyword>
<comment type="function">
    <text evidence="3 14">Endonuclease that specifically degrades the RNA of RNA-DNA hybrids.</text>
</comment>
<dbReference type="PANTHER" id="PTHR10954">
    <property type="entry name" value="RIBONUCLEASE H2 SUBUNIT A"/>
    <property type="match status" value="1"/>
</dbReference>
<dbReference type="PIRSF" id="PIRSF037748">
    <property type="entry name" value="RnhC"/>
    <property type="match status" value="1"/>
</dbReference>
<protein>
    <recommendedName>
        <fullName evidence="7 14">Ribonuclease HIII</fullName>
        <shortName evidence="14">RNase HIII</shortName>
        <ecNumber evidence="6 14">3.1.26.4</ecNumber>
    </recommendedName>
</protein>
<evidence type="ECO:0000256" key="4">
    <source>
        <dbReference type="ARBA" id="ARBA00004496"/>
    </source>
</evidence>
<evidence type="ECO:0000256" key="3">
    <source>
        <dbReference type="ARBA" id="ARBA00004065"/>
    </source>
</evidence>
<dbReference type="RefSeq" id="WP_209558281.1">
    <property type="nucleotide sequence ID" value="NZ_JAEDXU010000008.1"/>
</dbReference>
<keyword evidence="18" id="KW-1185">Reference proteome</keyword>
<evidence type="ECO:0000256" key="5">
    <source>
        <dbReference type="ARBA" id="ARBA00008378"/>
    </source>
</evidence>
<dbReference type="InterPro" id="IPR036397">
    <property type="entry name" value="RNaseH_sf"/>
</dbReference>
<evidence type="ECO:0000256" key="1">
    <source>
        <dbReference type="ARBA" id="ARBA00000077"/>
    </source>
</evidence>
<comment type="cofactor">
    <cofactor evidence="2">
        <name>Mg(2+)</name>
        <dbReference type="ChEBI" id="CHEBI:18420"/>
    </cofactor>
</comment>
<organism evidence="17 18">
    <name type="scientific">Enterococcus larvae</name>
    <dbReference type="NCBI Taxonomy" id="2794352"/>
    <lineage>
        <taxon>Bacteria</taxon>
        <taxon>Bacillati</taxon>
        <taxon>Bacillota</taxon>
        <taxon>Bacilli</taxon>
        <taxon>Lactobacillales</taxon>
        <taxon>Enterococcaceae</taxon>
        <taxon>Enterococcus</taxon>
    </lineage>
</organism>
<evidence type="ECO:0000259" key="16">
    <source>
        <dbReference type="PROSITE" id="PS51975"/>
    </source>
</evidence>
<feature type="binding site" evidence="14 15">
    <location>
        <position position="102"/>
    </location>
    <ligand>
        <name>a divalent metal cation</name>
        <dbReference type="ChEBI" id="CHEBI:60240"/>
    </ligand>
</feature>
<dbReference type="InterPro" id="IPR012337">
    <property type="entry name" value="RNaseH-like_sf"/>
</dbReference>
<evidence type="ECO:0000256" key="9">
    <source>
        <dbReference type="ARBA" id="ARBA00022722"/>
    </source>
</evidence>
<comment type="similarity">
    <text evidence="5 14">Belongs to the RNase HII family. RnhC subfamily.</text>
</comment>
<comment type="catalytic activity">
    <reaction evidence="1 14 15">
        <text>Endonucleolytic cleavage to 5'-phosphomonoester.</text>
        <dbReference type="EC" id="3.1.26.4"/>
    </reaction>
</comment>
<reference evidence="17 18" key="1">
    <citation type="submission" date="2020-12" db="EMBL/GenBank/DDBJ databases">
        <title>Vagococcus allomyrinae sp. nov. and Enterococcus lavae sp. nov., isolated from the larvae of Allomyrina dichotoma.</title>
        <authorList>
            <person name="Lee S.D."/>
        </authorList>
    </citation>
    <scope>NUCLEOTIDE SEQUENCE [LARGE SCALE GENOMIC DNA]</scope>
    <source>
        <strain evidence="17 18">BWM-S5</strain>
    </source>
</reference>
<evidence type="ECO:0000313" key="17">
    <source>
        <dbReference type="EMBL" id="MBP1047499.1"/>
    </source>
</evidence>
<keyword evidence="12 14" id="KW-0378">Hydrolase</keyword>
<evidence type="ECO:0000256" key="11">
    <source>
        <dbReference type="ARBA" id="ARBA00022759"/>
    </source>
</evidence>
<sequence length="312" mass="34047">MSNQVIKVSKDTLNKMKQTYQRNLLNKTVPYTEFAAKVGAVTITAYTSGKVMFQGNGAETEAAKWGAVSTAPSGKSNGKASGKSSGSLPAGFAQRSAIGSDEVGNGSYFGPVTVCAAYVEKEMIPKLQALGVRDSKELTDTQIVKLSKVIKELIPYRLLIMEPKKYNEIQPKYNAVHMKVALHNQAIYLLLRDLAPIKPEGILIDQFTPEGNYRKYVRDEKNQVTEKLYFITKGEQYHIAVAAASIICRAAFLEELDKESKELGYTVPSGAGAKSDQVAARILDQGGMELLANYAKLHFANTAKAQKIAEKG</sequence>
<feature type="domain" description="RNase H type-2" evidence="16">
    <location>
        <begin position="95"/>
        <end position="311"/>
    </location>
</feature>
<evidence type="ECO:0000256" key="2">
    <source>
        <dbReference type="ARBA" id="ARBA00001946"/>
    </source>
</evidence>
<comment type="cofactor">
    <cofactor evidence="14 15">
        <name>Mn(2+)</name>
        <dbReference type="ChEBI" id="CHEBI:29035"/>
    </cofactor>
    <cofactor evidence="14 15">
        <name>Mg(2+)</name>
        <dbReference type="ChEBI" id="CHEBI:18420"/>
    </cofactor>
    <text evidence="14 15">Manganese or magnesium. Binds 1 divalent metal ion per monomer in the absence of substrate. May bind a second metal ion after substrate binding.</text>
</comment>
<dbReference type="Proteomes" id="UP000673375">
    <property type="component" value="Unassembled WGS sequence"/>
</dbReference>
<evidence type="ECO:0000256" key="14">
    <source>
        <dbReference type="HAMAP-Rule" id="MF_00053"/>
    </source>
</evidence>
<evidence type="ECO:0000256" key="6">
    <source>
        <dbReference type="ARBA" id="ARBA00012180"/>
    </source>
</evidence>
<keyword evidence="11 14" id="KW-0255">Endonuclease</keyword>
<dbReference type="Gene3D" id="3.30.310.10">
    <property type="entry name" value="TATA-Binding Protein"/>
    <property type="match status" value="1"/>
</dbReference>
<comment type="subcellular location">
    <subcellularLocation>
        <location evidence="4 14">Cytoplasm</location>
    </subcellularLocation>
</comment>
<keyword evidence="8 14" id="KW-0963">Cytoplasm</keyword>
<evidence type="ECO:0000256" key="10">
    <source>
        <dbReference type="ARBA" id="ARBA00022723"/>
    </source>
</evidence>
<dbReference type="InterPro" id="IPR004641">
    <property type="entry name" value="RNase_HIII"/>
</dbReference>
<evidence type="ECO:0000313" key="18">
    <source>
        <dbReference type="Proteomes" id="UP000673375"/>
    </source>
</evidence>
<keyword evidence="13 14" id="KW-0460">Magnesium</keyword>
<dbReference type="CDD" id="cd14796">
    <property type="entry name" value="RNAse_HIII_N"/>
    <property type="match status" value="1"/>
</dbReference>
<dbReference type="EMBL" id="JAEDXU010000008">
    <property type="protein sequence ID" value="MBP1047499.1"/>
    <property type="molecule type" value="Genomic_DNA"/>
</dbReference>
<evidence type="ECO:0000256" key="12">
    <source>
        <dbReference type="ARBA" id="ARBA00022801"/>
    </source>
</evidence>
<evidence type="ECO:0000256" key="7">
    <source>
        <dbReference type="ARBA" id="ARBA00021407"/>
    </source>
</evidence>
<dbReference type="PANTHER" id="PTHR10954:SF23">
    <property type="entry name" value="RIBONUCLEASE"/>
    <property type="match status" value="1"/>
</dbReference>
<dbReference type="InterPro" id="IPR001352">
    <property type="entry name" value="RNase_HII/HIII"/>
</dbReference>
<comment type="caution">
    <text evidence="17">The sequence shown here is derived from an EMBL/GenBank/DDBJ whole genome shotgun (WGS) entry which is preliminary data.</text>
</comment>
<name>A0ABS4CP05_9ENTE</name>
<keyword evidence="9 14" id="KW-0540">Nuclease</keyword>
<dbReference type="Gene3D" id="3.30.420.10">
    <property type="entry name" value="Ribonuclease H-like superfamily/Ribonuclease H"/>
    <property type="match status" value="1"/>
</dbReference>
<dbReference type="InterPro" id="IPR012295">
    <property type="entry name" value="TBP_dom_sf"/>
</dbReference>
<dbReference type="NCBIfam" id="TIGR00716">
    <property type="entry name" value="rnhC"/>
    <property type="match status" value="1"/>
</dbReference>
<dbReference type="HAMAP" id="MF_00053">
    <property type="entry name" value="RNase_HIII"/>
    <property type="match status" value="1"/>
</dbReference>
<dbReference type="CDD" id="cd06590">
    <property type="entry name" value="RNase_HII_bacteria_HIII_like"/>
    <property type="match status" value="1"/>
</dbReference>
<dbReference type="Pfam" id="PF01351">
    <property type="entry name" value="RNase_HII"/>
    <property type="match status" value="1"/>
</dbReference>
<dbReference type="GO" id="GO:0004523">
    <property type="term" value="F:RNA-DNA hybrid ribonuclease activity"/>
    <property type="evidence" value="ECO:0007669"/>
    <property type="project" value="UniProtKB-EC"/>
</dbReference>
<accession>A0ABS4CP05</accession>
<dbReference type="Pfam" id="PF11858">
    <property type="entry name" value="DUF3378"/>
    <property type="match status" value="1"/>
</dbReference>
<dbReference type="InterPro" id="IPR024567">
    <property type="entry name" value="RNase_HII/HIII_dom"/>
</dbReference>
<dbReference type="PROSITE" id="PS51975">
    <property type="entry name" value="RNASE_H_2"/>
    <property type="match status" value="1"/>
</dbReference>
<feature type="binding site" evidence="14 15">
    <location>
        <position position="101"/>
    </location>
    <ligand>
        <name>a divalent metal cation</name>
        <dbReference type="ChEBI" id="CHEBI:60240"/>
    </ligand>
</feature>
<dbReference type="SUPFAM" id="SSF53098">
    <property type="entry name" value="Ribonuclease H-like"/>
    <property type="match status" value="1"/>
</dbReference>
<proteinExistence type="inferred from homology"/>
<evidence type="ECO:0000256" key="13">
    <source>
        <dbReference type="ARBA" id="ARBA00022842"/>
    </source>
</evidence>
<evidence type="ECO:0000256" key="8">
    <source>
        <dbReference type="ARBA" id="ARBA00022490"/>
    </source>
</evidence>
<gene>
    <name evidence="14" type="primary">rnhC</name>
    <name evidence="17" type="ORF">I6N96_14530</name>
</gene>
<feature type="binding site" evidence="14 15">
    <location>
        <position position="205"/>
    </location>
    <ligand>
        <name>a divalent metal cation</name>
        <dbReference type="ChEBI" id="CHEBI:60240"/>
    </ligand>
</feature>
<evidence type="ECO:0000256" key="15">
    <source>
        <dbReference type="PROSITE-ProRule" id="PRU01319"/>
    </source>
</evidence>